<feature type="transmembrane region" description="Helical" evidence="6">
    <location>
        <begin position="329"/>
        <end position="353"/>
    </location>
</feature>
<dbReference type="PANTHER" id="PTHR43124">
    <property type="entry name" value="PURINE EFFLUX PUMP PBUE"/>
    <property type="match status" value="1"/>
</dbReference>
<keyword evidence="2" id="KW-1003">Cell membrane</keyword>
<dbReference type="Gene3D" id="1.20.1250.20">
    <property type="entry name" value="MFS general substrate transporter like domains"/>
    <property type="match status" value="1"/>
</dbReference>
<dbReference type="InterPro" id="IPR036259">
    <property type="entry name" value="MFS_trans_sf"/>
</dbReference>
<dbReference type="GO" id="GO:0005886">
    <property type="term" value="C:plasma membrane"/>
    <property type="evidence" value="ECO:0007669"/>
    <property type="project" value="UniProtKB-SubCell"/>
</dbReference>
<protein>
    <submittedName>
        <fullName evidence="8">MFS transporter</fullName>
    </submittedName>
</protein>
<keyword evidence="9" id="KW-1185">Reference proteome</keyword>
<feature type="transmembrane region" description="Helical" evidence="6">
    <location>
        <begin position="235"/>
        <end position="255"/>
    </location>
</feature>
<dbReference type="SUPFAM" id="SSF103473">
    <property type="entry name" value="MFS general substrate transporter"/>
    <property type="match status" value="1"/>
</dbReference>
<evidence type="ECO:0000256" key="5">
    <source>
        <dbReference type="ARBA" id="ARBA00023136"/>
    </source>
</evidence>
<dbReference type="Pfam" id="PF07690">
    <property type="entry name" value="MFS_1"/>
    <property type="match status" value="1"/>
</dbReference>
<comment type="subcellular location">
    <subcellularLocation>
        <location evidence="1">Cell membrane</location>
        <topology evidence="1">Multi-pass membrane protein</topology>
    </subcellularLocation>
</comment>
<dbReference type="AlphaFoldDB" id="A0AAE3N534"/>
<feature type="transmembrane region" description="Helical" evidence="6">
    <location>
        <begin position="70"/>
        <end position="91"/>
    </location>
</feature>
<keyword evidence="3 6" id="KW-0812">Transmembrane</keyword>
<dbReference type="GO" id="GO:0022857">
    <property type="term" value="F:transmembrane transporter activity"/>
    <property type="evidence" value="ECO:0007669"/>
    <property type="project" value="InterPro"/>
</dbReference>
<dbReference type="PANTHER" id="PTHR43124:SF3">
    <property type="entry name" value="CHLORAMPHENICOL EFFLUX PUMP RV0191"/>
    <property type="match status" value="1"/>
</dbReference>
<dbReference type="InterPro" id="IPR011701">
    <property type="entry name" value="MFS"/>
</dbReference>
<feature type="domain" description="Major facilitator superfamily (MFS) profile" evidence="7">
    <location>
        <begin position="4"/>
        <end position="383"/>
    </location>
</feature>
<evidence type="ECO:0000256" key="2">
    <source>
        <dbReference type="ARBA" id="ARBA00022475"/>
    </source>
</evidence>
<dbReference type="InterPro" id="IPR050189">
    <property type="entry name" value="MFS_Efflux_Transporters"/>
</dbReference>
<keyword evidence="4 6" id="KW-1133">Transmembrane helix</keyword>
<feature type="transmembrane region" description="Helical" evidence="6">
    <location>
        <begin position="44"/>
        <end position="63"/>
    </location>
</feature>
<dbReference type="RefSeq" id="WP_306412893.1">
    <property type="nucleotide sequence ID" value="NZ_JANFPI010000007.1"/>
</dbReference>
<evidence type="ECO:0000256" key="3">
    <source>
        <dbReference type="ARBA" id="ARBA00022692"/>
    </source>
</evidence>
<organism evidence="8 9">
    <name type="scientific">Ectorhizobium quercum</name>
    <dbReference type="NCBI Taxonomy" id="2965071"/>
    <lineage>
        <taxon>Bacteria</taxon>
        <taxon>Pseudomonadati</taxon>
        <taxon>Pseudomonadota</taxon>
        <taxon>Alphaproteobacteria</taxon>
        <taxon>Hyphomicrobiales</taxon>
        <taxon>Rhizobiaceae</taxon>
        <taxon>Ectorhizobium</taxon>
    </lineage>
</organism>
<proteinExistence type="predicted"/>
<evidence type="ECO:0000313" key="8">
    <source>
        <dbReference type="EMBL" id="MCX8999405.1"/>
    </source>
</evidence>
<evidence type="ECO:0000259" key="7">
    <source>
        <dbReference type="PROSITE" id="PS50850"/>
    </source>
</evidence>
<feature type="transmembrane region" description="Helical" evidence="6">
    <location>
        <begin position="290"/>
        <end position="309"/>
    </location>
</feature>
<dbReference type="Proteomes" id="UP001208771">
    <property type="component" value="Unassembled WGS sequence"/>
</dbReference>
<dbReference type="CDD" id="cd17324">
    <property type="entry name" value="MFS_NepI_like"/>
    <property type="match status" value="1"/>
</dbReference>
<keyword evidence="5 6" id="KW-0472">Membrane</keyword>
<comment type="caution">
    <text evidence="8">The sequence shown here is derived from an EMBL/GenBank/DDBJ whole genome shotgun (WGS) entry which is preliminary data.</text>
</comment>
<feature type="transmembrane region" description="Helical" evidence="6">
    <location>
        <begin position="359"/>
        <end position="378"/>
    </location>
</feature>
<evidence type="ECO:0000313" key="9">
    <source>
        <dbReference type="Proteomes" id="UP001208771"/>
    </source>
</evidence>
<dbReference type="PROSITE" id="PS50850">
    <property type="entry name" value="MFS"/>
    <property type="match status" value="1"/>
</dbReference>
<feature type="transmembrane region" description="Helical" evidence="6">
    <location>
        <begin position="103"/>
        <end position="121"/>
    </location>
</feature>
<dbReference type="InterPro" id="IPR020846">
    <property type="entry name" value="MFS_dom"/>
</dbReference>
<feature type="transmembrane region" description="Helical" evidence="6">
    <location>
        <begin position="158"/>
        <end position="179"/>
    </location>
</feature>
<name>A0AAE3N534_9HYPH</name>
<feature type="transmembrane region" description="Helical" evidence="6">
    <location>
        <begin position="200"/>
        <end position="223"/>
    </location>
</feature>
<accession>A0AAE3N534</accession>
<evidence type="ECO:0000256" key="6">
    <source>
        <dbReference type="SAM" id="Phobius"/>
    </source>
</evidence>
<dbReference type="EMBL" id="JANFPI010000007">
    <property type="protein sequence ID" value="MCX8999405.1"/>
    <property type="molecule type" value="Genomic_DNA"/>
</dbReference>
<feature type="transmembrane region" description="Helical" evidence="6">
    <location>
        <begin position="128"/>
        <end position="152"/>
    </location>
</feature>
<gene>
    <name evidence="8" type="ORF">NOF55_20055</name>
</gene>
<evidence type="ECO:0000256" key="1">
    <source>
        <dbReference type="ARBA" id="ARBA00004651"/>
    </source>
</evidence>
<sequence length="396" mass="40070">MPAALWALAIGAFGIGMTEFVIAGILPQIAGSLGVGIPQAGHMATAYALGVFVGAPLLTILGARVPRKRMLIGLAMIFTAGNLLTALAPTLPVALVGRVITSFNHGAFFGIGSIIAASLVAPHRRASAIAFMFTGLTVANLVGVPAGTWLAQVAGWRAVFWVIAGIGVVVIVAVARWVPPIGAGQAAPVRQELRAFADPRVLLVMGITVLGPAAFFTVITYIAPMATEAAGYGDGGVAFLMLLFGLGLVIGNWLGGRFADRSLFGTLFLTLAAQGLVLVVFWIFAESRVVTAAAVFLMAAFGFATVSPIQKLVMDRARAAGAPTLAASVNIGMFNLGNAIGAGAGGATIAVGLGLTAPILAGALLSFAALGLAILAAFSPQQVPGREGAEAMTGAE</sequence>
<reference evidence="8" key="1">
    <citation type="submission" date="2022-07" db="EMBL/GenBank/DDBJ databases">
        <title>Ectorhizobium quercum gen.nov., sp. nov.</title>
        <authorList>
            <person name="Ma T."/>
            <person name="Li Y."/>
        </authorList>
    </citation>
    <scope>NUCLEOTIDE SEQUENCE</scope>
    <source>
        <strain evidence="8">BDR2-2</strain>
    </source>
</reference>
<evidence type="ECO:0000256" key="4">
    <source>
        <dbReference type="ARBA" id="ARBA00022989"/>
    </source>
</evidence>
<feature type="transmembrane region" description="Helical" evidence="6">
    <location>
        <begin position="262"/>
        <end position="284"/>
    </location>
</feature>